<keyword evidence="3" id="KW-0378">Hydrolase</keyword>
<feature type="domain" description="WYL" evidence="1">
    <location>
        <begin position="712"/>
        <end position="773"/>
    </location>
</feature>
<name>A0ABP8VWL6_9ACTN</name>
<keyword evidence="3" id="KW-0547">Nucleotide-binding</keyword>
<evidence type="ECO:0000313" key="3">
    <source>
        <dbReference type="EMBL" id="GAA4673972.1"/>
    </source>
</evidence>
<dbReference type="PROSITE" id="PS52050">
    <property type="entry name" value="WYL"/>
    <property type="match status" value="1"/>
</dbReference>
<keyword evidence="3" id="KW-0067">ATP-binding</keyword>
<dbReference type="Pfam" id="PF13280">
    <property type="entry name" value="WYL"/>
    <property type="match status" value="1"/>
</dbReference>
<proteinExistence type="predicted"/>
<dbReference type="Pfam" id="PF13625">
    <property type="entry name" value="Helicase_C_3"/>
    <property type="match status" value="1"/>
</dbReference>
<evidence type="ECO:0000313" key="4">
    <source>
        <dbReference type="Proteomes" id="UP001500621"/>
    </source>
</evidence>
<dbReference type="GO" id="GO:0004386">
    <property type="term" value="F:helicase activity"/>
    <property type="evidence" value="ECO:0007669"/>
    <property type="project" value="UniProtKB-KW"/>
</dbReference>
<evidence type="ECO:0000259" key="1">
    <source>
        <dbReference type="Pfam" id="PF13280"/>
    </source>
</evidence>
<feature type="domain" description="Helicase XPB/Ssl2 N-terminal" evidence="2">
    <location>
        <begin position="498"/>
        <end position="620"/>
    </location>
</feature>
<keyword evidence="3" id="KW-0347">Helicase</keyword>
<dbReference type="InterPro" id="IPR032830">
    <property type="entry name" value="XPB/Ssl2_N"/>
</dbReference>
<organism evidence="3 4">
    <name type="scientific">Nocardioides nanhaiensis</name>
    <dbReference type="NCBI Taxonomy" id="1476871"/>
    <lineage>
        <taxon>Bacteria</taxon>
        <taxon>Bacillati</taxon>
        <taxon>Actinomycetota</taxon>
        <taxon>Actinomycetes</taxon>
        <taxon>Propionibacteriales</taxon>
        <taxon>Nocardioidaceae</taxon>
        <taxon>Nocardioides</taxon>
    </lineage>
</organism>
<reference evidence="4" key="1">
    <citation type="journal article" date="2019" name="Int. J. Syst. Evol. Microbiol.">
        <title>The Global Catalogue of Microorganisms (GCM) 10K type strain sequencing project: providing services to taxonomists for standard genome sequencing and annotation.</title>
        <authorList>
            <consortium name="The Broad Institute Genomics Platform"/>
            <consortium name="The Broad Institute Genome Sequencing Center for Infectious Disease"/>
            <person name="Wu L."/>
            <person name="Ma J."/>
        </authorList>
    </citation>
    <scope>NUCLEOTIDE SEQUENCE [LARGE SCALE GENOMIC DNA]</scope>
    <source>
        <strain evidence="4">JCM 18127</strain>
    </source>
</reference>
<keyword evidence="4" id="KW-1185">Reference proteome</keyword>
<comment type="caution">
    <text evidence="3">The sequence shown here is derived from an EMBL/GenBank/DDBJ whole genome shotgun (WGS) entry which is preliminary data.</text>
</comment>
<sequence length="784" mass="83094">MVQLDACHARPAVRAAGDGLATVGGMTKARGNRSLADQLRGWSDEQLARLLRERLDLATPAPHDFGQLASRASLRTSVVRALDIMTRLELFVLDALVVSGQTTSSELVQIVHADADRTRAALDRILDLALAWESPAGLRPLSGVAEALGRERSGLRPRSAEPLEPARVAQLLDELSPAARALLDHVDEAGGEAAPGSARTTVLPRDAATPAEELLSRRLLVPRGDGLAVLPGEVGLVLRGGHTTRERLDVVPALALAERPAALVDRSGAGTAFEAVRRVELLLDQWGAAPPTVLRSGGLGVRDLRAAAAALDVDEPTAALLIETAAEAGLLNSRADTAGAMVWVPTDAFDAWSGRPVAERWLVLARAWLASPRVPALVGTRDPGGKPWNALNPDLAVRPRGVVEARHLALAELAEVPPGHVLAAGTGVPSLVERARWLRPRRSARRDDHLAWAVTEGTALGVLGLEGMTAFGRALAQGRPEEAAELMGELLPAPVDHVLVQADLTAVAPGPLESELARRLQLLAEVESRGGATVYRFTPASVRRALDVGWSAAEVHAFLDDVSRTPVPQPLTYLVDDVVRRFGTVRVGHAAAFLRSDDEGALTELVHHPRAEALGLRRIAPTVVVSDTPIDVLLPRLRELGASPVVEAADGTVRVTRPDLLRARTPTHRPEAAEAARETARVSAVVTAVRSGDRVAASRPATAPTTTPADSLTALRGAVESRATVVIGFLDNHGTAADRVVDPLAVEGGRLTAHDHRSEDVRDFPVHRITSVRYLPDGQSPAPD</sequence>
<accession>A0ABP8VWL6</accession>
<evidence type="ECO:0000259" key="2">
    <source>
        <dbReference type="Pfam" id="PF13625"/>
    </source>
</evidence>
<dbReference type="Proteomes" id="UP001500621">
    <property type="component" value="Unassembled WGS sequence"/>
</dbReference>
<gene>
    <name evidence="3" type="ORF">GCM10023226_08860</name>
</gene>
<dbReference type="EMBL" id="BAABIM010000001">
    <property type="protein sequence ID" value="GAA4673972.1"/>
    <property type="molecule type" value="Genomic_DNA"/>
</dbReference>
<protein>
    <submittedName>
        <fullName evidence="3">Helicase-associated domain-containing protein</fullName>
    </submittedName>
</protein>
<dbReference type="InterPro" id="IPR026881">
    <property type="entry name" value="WYL_dom"/>
</dbReference>